<protein>
    <submittedName>
        <fullName evidence="1">Uncharacterized protein</fullName>
    </submittedName>
</protein>
<proteinExistence type="predicted"/>
<dbReference type="Proteomes" id="UP000759103">
    <property type="component" value="Unassembled WGS sequence"/>
</dbReference>
<comment type="caution">
    <text evidence="1">The sequence shown here is derived from an EMBL/GenBank/DDBJ whole genome shotgun (WGS) entry which is preliminary data.</text>
</comment>
<accession>A0ABS7BRU6</accession>
<reference evidence="1 2" key="1">
    <citation type="submission" date="2021-07" db="EMBL/GenBank/DDBJ databases">
        <title>Sphingomonas sp.</title>
        <authorList>
            <person name="Feng G."/>
            <person name="Li J."/>
            <person name="Pan M."/>
        </authorList>
    </citation>
    <scope>NUCLEOTIDE SEQUENCE [LARGE SCALE GENOMIC DNA]</scope>
    <source>
        <strain evidence="1 2">RRHST34</strain>
    </source>
</reference>
<gene>
    <name evidence="1" type="ORF">KZ820_16425</name>
</gene>
<keyword evidence="2" id="KW-1185">Reference proteome</keyword>
<evidence type="ECO:0000313" key="2">
    <source>
        <dbReference type="Proteomes" id="UP000759103"/>
    </source>
</evidence>
<sequence>MVGKRVRGALYIHRDAIGDLSEISAATLSDAVARASDHAWNVARLEPQVVGLMQYEDFDLSAFPALLEATRVNLKTGKVSRISYRSSLNPLILHRKELLLNPADVRVKRWAATTRSLDEQGAFRDNHRIGRAMEWSERLAKFGLAAIGDEVRAA</sequence>
<organism evidence="1 2">
    <name type="scientific">Sphingomonas citri</name>
    <dbReference type="NCBI Taxonomy" id="2862499"/>
    <lineage>
        <taxon>Bacteria</taxon>
        <taxon>Pseudomonadati</taxon>
        <taxon>Pseudomonadota</taxon>
        <taxon>Alphaproteobacteria</taxon>
        <taxon>Sphingomonadales</taxon>
        <taxon>Sphingomonadaceae</taxon>
        <taxon>Sphingomonas</taxon>
    </lineage>
</organism>
<dbReference type="EMBL" id="JAHXZN010000007">
    <property type="protein sequence ID" value="MBW6532329.1"/>
    <property type="molecule type" value="Genomic_DNA"/>
</dbReference>
<evidence type="ECO:0000313" key="1">
    <source>
        <dbReference type="EMBL" id="MBW6532329.1"/>
    </source>
</evidence>
<name>A0ABS7BRU6_9SPHN</name>
<dbReference type="RefSeq" id="WP_219749696.1">
    <property type="nucleotide sequence ID" value="NZ_JAHXZN010000007.1"/>
</dbReference>